<protein>
    <recommendedName>
        <fullName evidence="1">DNA-binding phage zinc finger domain-containing protein</fullName>
    </recommendedName>
</protein>
<dbReference type="InterPro" id="IPR056911">
    <property type="entry name" value="Phage_Znf_bind_put"/>
</dbReference>
<evidence type="ECO:0000313" key="2">
    <source>
        <dbReference type="EMBL" id="MEI5610017.1"/>
    </source>
</evidence>
<sequence>MSETHETPAEADTAHLRDGDEITLDELAGHLSAIELRLRQLARAAETPATPVELEPTIEALRSTSERVRELGDRMALLARIVDGDVPLALSFPGGDPWGAAALKVDREDFGGPAVIPTQWQLLKLVGDGQQDAKAGRETTTYPQGMADVPRSVLKSWESKAASARRWRERYAAVQKEVLLVPCERCGAADGEVCRTNSGWQAERAHTGRQREAEARVDARLGYLGPNPVAVPGA</sequence>
<name>A0ABU8GA07_9ACTN</name>
<dbReference type="Pfam" id="PF24623">
    <property type="entry name" value="Phage_zn_bind_8"/>
    <property type="match status" value="1"/>
</dbReference>
<evidence type="ECO:0000313" key="3">
    <source>
        <dbReference type="Proteomes" id="UP001365781"/>
    </source>
</evidence>
<dbReference type="RefSeq" id="WP_336558316.1">
    <property type="nucleotide sequence ID" value="NZ_JBBAYL010000004.1"/>
</dbReference>
<dbReference type="Proteomes" id="UP001365781">
    <property type="component" value="Unassembled WGS sequence"/>
</dbReference>
<evidence type="ECO:0000259" key="1">
    <source>
        <dbReference type="Pfam" id="PF24623"/>
    </source>
</evidence>
<feature type="domain" description="DNA-binding phage zinc finger" evidence="1">
    <location>
        <begin position="169"/>
        <end position="216"/>
    </location>
</feature>
<dbReference type="EMBL" id="JBBAYM010000007">
    <property type="protein sequence ID" value="MEI5610017.1"/>
    <property type="molecule type" value="Genomic_DNA"/>
</dbReference>
<reference evidence="2 3" key="1">
    <citation type="submission" date="2024-03" db="EMBL/GenBank/DDBJ databases">
        <title>First Report of Pectobacterium brasiliscabiei causing potato scab in china.</title>
        <authorList>
            <person name="Handique U."/>
        </authorList>
    </citation>
    <scope>NUCLEOTIDE SEQUENCE [LARGE SCALE GENOMIC DNA]</scope>
    <source>
        <strain evidence="2 3">ZRIMU1503</strain>
    </source>
</reference>
<accession>A0ABU8GA07</accession>
<keyword evidence="3" id="KW-1185">Reference proteome</keyword>
<gene>
    <name evidence="2" type="ORF">WB403_12640</name>
</gene>
<organism evidence="2 3">
    <name type="scientific">Streptomyces brasiliscabiei</name>
    <dbReference type="NCBI Taxonomy" id="2736302"/>
    <lineage>
        <taxon>Bacteria</taxon>
        <taxon>Bacillati</taxon>
        <taxon>Actinomycetota</taxon>
        <taxon>Actinomycetes</taxon>
        <taxon>Kitasatosporales</taxon>
        <taxon>Streptomycetaceae</taxon>
        <taxon>Streptomyces</taxon>
    </lineage>
</organism>
<proteinExistence type="predicted"/>
<comment type="caution">
    <text evidence="2">The sequence shown here is derived from an EMBL/GenBank/DDBJ whole genome shotgun (WGS) entry which is preliminary data.</text>
</comment>